<reference evidence="12" key="1">
    <citation type="submission" date="2022-10" db="EMBL/GenBank/DDBJ databases">
        <title>The complete genomes of actinobacterial strains from the NBC collection.</title>
        <authorList>
            <person name="Joergensen T.S."/>
            <person name="Alvarez Arevalo M."/>
            <person name="Sterndorff E.B."/>
            <person name="Faurdal D."/>
            <person name="Vuksanovic O."/>
            <person name="Mourched A.-S."/>
            <person name="Charusanti P."/>
            <person name="Shaw S."/>
            <person name="Blin K."/>
            <person name="Weber T."/>
        </authorList>
    </citation>
    <scope>NUCLEOTIDE SEQUENCE</scope>
    <source>
        <strain evidence="12">NBC_00093</strain>
    </source>
</reference>
<name>A0AAU1ZSW6_9ACTN</name>
<proteinExistence type="inferred from homology"/>
<sequence length="355" mass="36433">MRIVNDGWTPARGTAVAARRRRFAFPIHAHNNRALRPSGLALAGSFTSTSLLLTVNSVVATVGFDGITMATSMFLSLGLLLLLARPIRLSGACTLGDLFVLRASGTAPRMAAAVATLLVTGPFLIVQLMAAGSVTAALLGFTGVGIQKVCTVLIGGLVVTCGVLSGAKGLTSVQTLATTVVGAAMLVVCVCTIRAFHGDIDALIGDGSTTRLGFAGGQLSLVLGGACMPHVLNRVYAMRDTATARRSIRYATGVVAFLCAAVVLLGFGAAARIGAREITGGQGNGDDALMLLARDLAEGKWRTDSAACFSPRSPAPCSCAFWRSSAAPRRRRPAHSPATPTGTAHDANSRAARAS</sequence>
<evidence type="ECO:0000256" key="11">
    <source>
        <dbReference type="SAM" id="Phobius"/>
    </source>
</evidence>
<feature type="region of interest" description="Disordered" evidence="10">
    <location>
        <begin position="325"/>
        <end position="355"/>
    </location>
</feature>
<keyword evidence="4" id="KW-1003">Cell membrane</keyword>
<keyword evidence="5 11" id="KW-0812">Transmembrane</keyword>
<keyword evidence="6" id="KW-0769">Symport</keyword>
<feature type="transmembrane region" description="Helical" evidence="11">
    <location>
        <begin position="176"/>
        <end position="196"/>
    </location>
</feature>
<dbReference type="Gene3D" id="1.20.1730.10">
    <property type="entry name" value="Sodium/glucose cotransporter"/>
    <property type="match status" value="1"/>
</dbReference>
<keyword evidence="3" id="KW-0813">Transport</keyword>
<dbReference type="PROSITE" id="PS50283">
    <property type="entry name" value="NA_SOLUT_SYMP_3"/>
    <property type="match status" value="1"/>
</dbReference>
<dbReference type="EMBL" id="CP108222">
    <property type="protein sequence ID" value="WTT15122.1"/>
    <property type="molecule type" value="Genomic_DNA"/>
</dbReference>
<feature type="transmembrane region" description="Helical" evidence="11">
    <location>
        <begin position="111"/>
        <end position="139"/>
    </location>
</feature>
<dbReference type="GO" id="GO:0015293">
    <property type="term" value="F:symporter activity"/>
    <property type="evidence" value="ECO:0007669"/>
    <property type="project" value="UniProtKB-KW"/>
</dbReference>
<comment type="similarity">
    <text evidence="2 9">Belongs to the sodium:solute symporter (SSF) (TC 2.A.21) family.</text>
</comment>
<evidence type="ECO:0000256" key="5">
    <source>
        <dbReference type="ARBA" id="ARBA00022692"/>
    </source>
</evidence>
<evidence type="ECO:0000256" key="7">
    <source>
        <dbReference type="ARBA" id="ARBA00022989"/>
    </source>
</evidence>
<evidence type="ECO:0000256" key="10">
    <source>
        <dbReference type="SAM" id="MobiDB-lite"/>
    </source>
</evidence>
<dbReference type="GO" id="GO:0006847">
    <property type="term" value="P:plasma membrane acetate transport"/>
    <property type="evidence" value="ECO:0007669"/>
    <property type="project" value="TreeGrafter"/>
</dbReference>
<dbReference type="PANTHER" id="PTHR48086">
    <property type="entry name" value="SODIUM/PROLINE SYMPORTER-RELATED"/>
    <property type="match status" value="1"/>
</dbReference>
<accession>A0AAU1ZSW6</accession>
<dbReference type="Pfam" id="PF00474">
    <property type="entry name" value="SSF"/>
    <property type="match status" value="1"/>
</dbReference>
<protein>
    <recommendedName>
        <fullName evidence="13">Transporter</fullName>
    </recommendedName>
</protein>
<feature type="transmembrane region" description="Helical" evidence="11">
    <location>
        <begin position="40"/>
        <end position="60"/>
    </location>
</feature>
<feature type="transmembrane region" description="Helical" evidence="11">
    <location>
        <begin position="248"/>
        <end position="270"/>
    </location>
</feature>
<keyword evidence="7 11" id="KW-1133">Transmembrane helix</keyword>
<evidence type="ECO:0000256" key="3">
    <source>
        <dbReference type="ARBA" id="ARBA00022448"/>
    </source>
</evidence>
<dbReference type="InterPro" id="IPR050277">
    <property type="entry name" value="Sodium:Solute_Symporter"/>
</dbReference>
<feature type="transmembrane region" description="Helical" evidence="11">
    <location>
        <begin position="216"/>
        <end position="236"/>
    </location>
</feature>
<evidence type="ECO:0000256" key="1">
    <source>
        <dbReference type="ARBA" id="ARBA00004651"/>
    </source>
</evidence>
<evidence type="ECO:0000256" key="2">
    <source>
        <dbReference type="ARBA" id="ARBA00006434"/>
    </source>
</evidence>
<dbReference type="GO" id="GO:0005886">
    <property type="term" value="C:plasma membrane"/>
    <property type="evidence" value="ECO:0007669"/>
    <property type="project" value="UniProtKB-SubCell"/>
</dbReference>
<evidence type="ECO:0000256" key="4">
    <source>
        <dbReference type="ARBA" id="ARBA00022475"/>
    </source>
</evidence>
<gene>
    <name evidence="12" type="ORF">OHA22_06070</name>
</gene>
<dbReference type="InterPro" id="IPR038377">
    <property type="entry name" value="Na/Glc_symporter_sf"/>
</dbReference>
<organism evidence="12">
    <name type="scientific">Streptomyces sp. NBC_00093</name>
    <dbReference type="NCBI Taxonomy" id="2975649"/>
    <lineage>
        <taxon>Bacteria</taxon>
        <taxon>Bacillati</taxon>
        <taxon>Actinomycetota</taxon>
        <taxon>Actinomycetes</taxon>
        <taxon>Kitasatosporales</taxon>
        <taxon>Streptomycetaceae</taxon>
        <taxon>Streptomyces</taxon>
    </lineage>
</organism>
<keyword evidence="8 11" id="KW-0472">Membrane</keyword>
<evidence type="ECO:0000313" key="12">
    <source>
        <dbReference type="EMBL" id="WTT15122.1"/>
    </source>
</evidence>
<evidence type="ECO:0000256" key="6">
    <source>
        <dbReference type="ARBA" id="ARBA00022847"/>
    </source>
</evidence>
<dbReference type="InterPro" id="IPR001734">
    <property type="entry name" value="Na/solute_symporter"/>
</dbReference>
<evidence type="ECO:0000256" key="9">
    <source>
        <dbReference type="RuleBase" id="RU362091"/>
    </source>
</evidence>
<dbReference type="GO" id="GO:0015123">
    <property type="term" value="F:acetate transmembrane transporter activity"/>
    <property type="evidence" value="ECO:0007669"/>
    <property type="project" value="TreeGrafter"/>
</dbReference>
<comment type="subcellular location">
    <subcellularLocation>
        <location evidence="1">Cell membrane</location>
        <topology evidence="1">Multi-pass membrane protein</topology>
    </subcellularLocation>
</comment>
<dbReference type="AlphaFoldDB" id="A0AAU1ZSW6"/>
<feature type="transmembrane region" description="Helical" evidence="11">
    <location>
        <begin position="66"/>
        <end position="84"/>
    </location>
</feature>
<evidence type="ECO:0000256" key="8">
    <source>
        <dbReference type="ARBA" id="ARBA00023136"/>
    </source>
</evidence>
<dbReference type="PANTHER" id="PTHR48086:SF6">
    <property type="entry name" value="CATION_ACETATE SYMPORTER ACTP"/>
    <property type="match status" value="1"/>
</dbReference>
<feature type="transmembrane region" description="Helical" evidence="11">
    <location>
        <begin position="145"/>
        <end position="164"/>
    </location>
</feature>
<evidence type="ECO:0008006" key="13">
    <source>
        <dbReference type="Google" id="ProtNLM"/>
    </source>
</evidence>